<protein>
    <submittedName>
        <fullName evidence="3">Putative lipoprotein</fullName>
    </submittedName>
</protein>
<name>A0A2X4WLG2_LEDLE</name>
<evidence type="ECO:0000256" key="1">
    <source>
        <dbReference type="SAM" id="MobiDB-lite"/>
    </source>
</evidence>
<feature type="compositionally biased region" description="Basic and acidic residues" evidence="1">
    <location>
        <begin position="48"/>
        <end position="67"/>
    </location>
</feature>
<feature type="region of interest" description="Disordered" evidence="1">
    <location>
        <begin position="26"/>
        <end position="67"/>
    </location>
</feature>
<dbReference type="EMBL" id="LS483476">
    <property type="protein sequence ID" value="SQI60608.1"/>
    <property type="molecule type" value="Genomic_DNA"/>
</dbReference>
<feature type="chain" id="PRO_5016052363" evidence="2">
    <location>
        <begin position="26"/>
        <end position="225"/>
    </location>
</feature>
<evidence type="ECO:0000256" key="2">
    <source>
        <dbReference type="SAM" id="SignalP"/>
    </source>
</evidence>
<evidence type="ECO:0000313" key="4">
    <source>
        <dbReference type="Proteomes" id="UP000249134"/>
    </source>
</evidence>
<keyword evidence="4" id="KW-1185">Reference proteome</keyword>
<gene>
    <name evidence="3" type="ORF">NCTC4824_02846</name>
</gene>
<accession>A0A2X4WLG2</accession>
<proteinExistence type="predicted"/>
<dbReference type="AlphaFoldDB" id="A0A2X4WLG2"/>
<dbReference type="KEGG" id="blen:NCTC4824_02846"/>
<dbReference type="RefSeq" id="WP_066140177.1">
    <property type="nucleotide sequence ID" value="NZ_CBCSGM010000001.1"/>
</dbReference>
<dbReference type="Proteomes" id="UP000249134">
    <property type="component" value="Chromosome 1"/>
</dbReference>
<keyword evidence="2" id="KW-0732">Signal</keyword>
<sequence length="225" mass="25854">MKKLVPLLSWTFILFVLLTGCGSNSDNTNGQVDQSDNPTTENNEQNEEDKNDHMKKSEETPNETDDAKGIRLMEKNLIYKGMNGKEIEETAHLTESDIQDYSMYVLPAYELTGEEPHKDVLYFTENDSHFMRIELLPSETNMDDAINTVKEQLSAVSKTVNEVNTNDKYDWLKNASAYESENAEEKVSAYLIKQDDWVLKLTIFTKLKEDLEDPFFKMAETIQAK</sequence>
<dbReference type="PROSITE" id="PS51257">
    <property type="entry name" value="PROKAR_LIPOPROTEIN"/>
    <property type="match status" value="1"/>
</dbReference>
<keyword evidence="3" id="KW-0449">Lipoprotein</keyword>
<feature type="compositionally biased region" description="Polar residues" evidence="1">
    <location>
        <begin position="26"/>
        <end position="36"/>
    </location>
</feature>
<evidence type="ECO:0000313" key="3">
    <source>
        <dbReference type="EMBL" id="SQI60608.1"/>
    </source>
</evidence>
<feature type="signal peptide" evidence="2">
    <location>
        <begin position="1"/>
        <end position="25"/>
    </location>
</feature>
<dbReference type="STRING" id="1348624.GCA_001591545_01895"/>
<organism evidence="3 4">
    <name type="scientific">Lederbergia lenta</name>
    <name type="common">Bacillus lentus</name>
    <dbReference type="NCBI Taxonomy" id="1467"/>
    <lineage>
        <taxon>Bacteria</taxon>
        <taxon>Bacillati</taxon>
        <taxon>Bacillota</taxon>
        <taxon>Bacilli</taxon>
        <taxon>Bacillales</taxon>
        <taxon>Bacillaceae</taxon>
        <taxon>Lederbergia</taxon>
    </lineage>
</organism>
<reference evidence="3 4" key="1">
    <citation type="submission" date="2018-06" db="EMBL/GenBank/DDBJ databases">
        <authorList>
            <consortium name="Pathogen Informatics"/>
            <person name="Doyle S."/>
        </authorList>
    </citation>
    <scope>NUCLEOTIDE SEQUENCE [LARGE SCALE GENOMIC DNA]</scope>
    <source>
        <strain evidence="3 4">NCTC4824</strain>
    </source>
</reference>